<evidence type="ECO:0000313" key="3">
    <source>
        <dbReference type="Proteomes" id="UP000036520"/>
    </source>
</evidence>
<keyword evidence="3" id="KW-1185">Reference proteome</keyword>
<keyword evidence="1" id="KW-0812">Transmembrane</keyword>
<dbReference type="RefSeq" id="WP_048641092.1">
    <property type="nucleotide sequence ID" value="NZ_CP012040.1"/>
</dbReference>
<dbReference type="Gene3D" id="2.60.40.10">
    <property type="entry name" value="Immunoglobulins"/>
    <property type="match status" value="1"/>
</dbReference>
<keyword evidence="1" id="KW-1133">Transmembrane helix</keyword>
<dbReference type="AlphaFoldDB" id="A0A0H4PCV4"/>
<dbReference type="EMBL" id="CP012040">
    <property type="protein sequence ID" value="AKP50668.1"/>
    <property type="molecule type" value="Genomic_DNA"/>
</dbReference>
<dbReference type="STRING" id="320787.CA2015_1220"/>
<protein>
    <submittedName>
        <fullName evidence="2">Uncharacterized protein</fullName>
    </submittedName>
</protein>
<reference evidence="2 3" key="1">
    <citation type="submission" date="2015-07" db="EMBL/GenBank/DDBJ databases">
        <authorList>
            <person name="Kim K.M."/>
        </authorList>
    </citation>
    <scope>NUCLEOTIDE SEQUENCE [LARGE SCALE GENOMIC DNA]</scope>
    <source>
        <strain evidence="2 3">KCTC 12363</strain>
    </source>
</reference>
<feature type="transmembrane region" description="Helical" evidence="1">
    <location>
        <begin position="12"/>
        <end position="34"/>
    </location>
</feature>
<dbReference type="OrthoDB" id="812447at2"/>
<evidence type="ECO:0000256" key="1">
    <source>
        <dbReference type="SAM" id="Phobius"/>
    </source>
</evidence>
<name>A0A0H4PCV4_9BACT</name>
<accession>A0A0H4PCV4</accession>
<evidence type="ECO:0000313" key="2">
    <source>
        <dbReference type="EMBL" id="AKP50668.1"/>
    </source>
</evidence>
<sequence length="784" mass="87375">MDIFYRRAFFNYYKWFFWTIVFAALFFLPFYSAIGTILLDNTCYRTNLAFDTVGDWEDPTIWEQYNGTAWVAALDFPDRDDRVFIGNRNEVRLTKNEQVKDLYLFAETLGGIDPGPKLNLQAYELLVYGQLHSISEDTGDFIYHHSTSGITDWIYPETGSIVFKGVSRTVVDRNSWSASNLNSRFGVVFDPDPGETLVVNAAMKANSFLIKSGTVRQTLNDELSPIYTSTFSFNIQDKFGTGDYGEFRILSGATLISEGTKAFNQIIRRTDSRPASSFVLEEGANLVLLGEEPIIDAVNVQLDGNVTYAGGGVSQEFLESSLTSPAIEFIYNHLFFSGAAEKVLSPLVKVRGNMQFLDGGNLNGTSSMLVPTGVNNQQIAIPTFSLDAFEMDKSIGSVNFQNDLRILSAFSQLSGTIDFSGNSLFLDFGPTGIYSYSSGDWHNLNEVVYHHVPTYLDQSNALFPFYDSYLAFPRHLLLEGALGGTGSSLSIRHVENQGVTYDPGFSDTDGSTVVYQLNSYFEISSSGGTSSEVDIWVLANDLGIQDIDHVRLTGDGEAATGVHLPASEVDGELWAGRGVVFNELLAKAFAIASISELSVLPLDWLDFEVLLKEEGVELSWVNGRDPFIRYTVLRAEGPSTEFIPIGSFSGDDSGYQVIFQDQVLPENQAYWYYQVKAENAEGEVGFSPVIRFNNPLFSFDVPRIYPNPYKEGEVHVDLFGLQSDQQVFFNVWGSGGKLFLEGVFDLGNVKIQLEENLRILPTGSYFILLQTQNKLFRLRWLKLN</sequence>
<gene>
    <name evidence="2" type="ORF">CA2015_1220</name>
</gene>
<keyword evidence="1" id="KW-0472">Membrane</keyword>
<dbReference type="KEGG" id="camu:CA2015_1220"/>
<organism evidence="2 3">
    <name type="scientific">Cyclobacterium amurskyense</name>
    <dbReference type="NCBI Taxonomy" id="320787"/>
    <lineage>
        <taxon>Bacteria</taxon>
        <taxon>Pseudomonadati</taxon>
        <taxon>Bacteroidota</taxon>
        <taxon>Cytophagia</taxon>
        <taxon>Cytophagales</taxon>
        <taxon>Cyclobacteriaceae</taxon>
        <taxon>Cyclobacterium</taxon>
    </lineage>
</organism>
<proteinExistence type="predicted"/>
<dbReference type="Proteomes" id="UP000036520">
    <property type="component" value="Chromosome"/>
</dbReference>
<dbReference type="InterPro" id="IPR013783">
    <property type="entry name" value="Ig-like_fold"/>
</dbReference>